<sequence>MDSGPAGDNTYVDGVSRGEVHTKAFRPSRFSGEEKVDANVESTNSDLAEKFVDIVEQSRGCCCNDSNASCVSVLAKDVPSSCNSRNGGLPVDVFRTVDAFNVNMAEEGDAASGYEEKQQNHVTRMDHVPTYAYGGRIDGAISVSFASEKVPPDIDELPNEGPALASSLSQISDSTVPGSFVTVTCGSNLANFGTGVNNNNENDSICAVPLSASEVEALDTSNRLDIALASSAMYDTISAEIIDFPLHEMGDSRSVTSLSDLVPDCQDLFSASTGGDHMLLTSSTDADFISLVAGQSVHSEQSNDTQSSTPIGQDNHSMYANSETDPDENREPLTYELQQGYRILREIMAESNKSINWPFMNIIDSSQEGCEGYYEQVKQPMWLKKMRDKFDDRDYKNITEFVADMRLMLENCYRYNGPDHSISKKGQRLETMMEQKLALLSRELREKTSICATSGKPVEETKITGTRRRKVIIPHDSTALLNQLRLEAQEREREARRQLIQERKQAQEAYQQELNNWEEKLFENGLLNQMRSMWELPQIGHFLFLCAVPLNIGEVTQWELERCFLLPRESSTMQRIMTALLSTPYQRTRLDRKPVMPYKVWEDKLRTRVRQWYKMLQDTNGDIHKAGEKLGLDEKFFQVLGLRSLLEKKHYHELSYYQRVWLAKGLCDWCLETQDSIREAIEAQPITEQRPYNLGTDAEGFNYLHFPQFCGADLRIYKQAPVYVPTKNKEPSECSKSPEKGISKRRRLTNRQRSSTVKNKEMASTRPRDSRLRQNPRKISQFQVAYSDDECETSTQKSSAIDTTDLDSGQESSTQDSGISEQSDNNEPPSKTSKSGNSLLENGTDVSLDLLIDATPSRLTRSLMRNLTKVFSSTSTPSASRENSPGHSRQRLRTRHGGMRTRKFPKSSRESSPSVQSDTHSMDGSPYGDHLNMSAKRNQQKRTRRTKRGVKTCGNQKTDNESEQAATVKDEFSQVESKNTSRTTSDEVNDDTKIKTETNTSIKCEIKSEISSYEVDDKCDFILEKGNSEEMISGSCSRRERGAVAESVNSANLNNEDISELTSPSDDTERRQKTVINLHGDSAQAKTVSNIGVENVDVGGDVTHIDVPSPKTAIGNTCVESQRFVGDNDINGVVNVSQEISLIGNSLCGDILPKCASANGEVSKLSTGDPSFKKDTVGVTCCGSGESSIVVSLGPTPDVSRSPTPMDLDKEDLGSITEMMMPKLSPVLPLPDGSLKKAVMEDEISLASTISAVDPNYRPDSPQYQNLGRAKSALDDGASASYGNQAASCESSPHDEKCSKQLPKLRVKDEPLDDGTDKKVDEHKPVITTPVISEVVKGIRSGNSASAECRIEGEKSKVKTEEIEEEHCEITLPEFGKFQLVVTDLETLRRLIAKLAELGEMDTSDSKKPKTNKLSSHKCCVAELRNRLQYLLQELEPWEQKLNSLRKKAIVKMKKEQDSYVEEPEKEEAKNEESDSSSEEEEEGKTVGKPDDKETVGVTTRGGMKRKKKVMSSDLAKKKKLPETTKEHSISSSPNILQKKTQNSDQQPTNPPIKSTTSEHSKDLMFAIIGNQPVLLPSSQLASLNNTLFLAQPSTKSGASHAQPQIALLSSTNLGGNVLLTTRNPALLQQKTTHDVAKEKAVPVVSGSQSHAQQMILVRSPASGQSFIIAPPQTASSKTVTACESKSSGATDVTKPAVTCFNYSNISQLPPDVIQKLLKNQERRLHQSVLPSKTSVSAQSCNAAPVSSTTAFTKLLKAGLLPVAPIDVKSKPITEQPKIVPVTSKSESVMIMDRQIVSKLSGMGAITDAQKMPVQQTVCTPAPHVADSSSLVQKTSSTELNLLQTLNRSASDPVSVQDSANVQSPGVILEDKVAKDGTRFALLGTSPKPKYASNVTVKTLLENKHAQLKVLPTQAGNQNSEAAQTSVVTTAEELESFASSTCKTSDNSIPVTASSPRVLSGQPVRSVPLIKGYSQLPASQAVQGSSGQVQLVLPGKQQLVMPKPGKQVQLLPAAGGKIQLMQGSDGQLHLLQAGTGQNVQLIQGAGAVQGVHVVQGTGGVQALPAQQMPKLQLLQRTPQQQQLQVVQMPGGHKLQLVGNTPVLGKAVIQPHLQPQKTIIQQQSMPRVIQQAVTCSNTENISQEKLGERKETQPFADVASCKSTSIILANTEMPTTAVASQKPKLVHIGASGQKVIPLTPQVAAQLHIAMARKQAIDQAVKTVITSVTTSLPTACIKVSSPFEMPSRRPHRSVTITTPAMKAPIPAVRKGDEAELKPVSSSVAGSCHSSSEPAPTSHSFLSSTAQTTFGCASIMKNQMKVAETSLATTVQPVLSTVAATAASLAPKVLPNTTALSTSTAIKSPQKNVGLRLTAQSILTNKGVIQGVVVPAGVALSQLVLQQLKHVSDSQGLSVFQQSKDGTLQQIFFGNRHVSAEQLVAPQQLVRNVRPRSAQFSASITSSESGLVGQIVPKRLPAGQQQVVVSSTNAAVSKPVIMTQGQSSARILLPAVRPIQMVVQTQPSLSGPVSLSQMEKTIPSVVPSAVQLLKSVKGLNPPVQLQQVSGVSSGQAGIIQVTQPTASQPTAQTAVLAMSQPTTATQHIHLPAGSVQTLEGKAVPTADAVTRASGDDCMDVLKTPATQLSVVSSTQPSATFPAKHATAKEQPLLIQQQLLQLIQKQQVPVNPPLTVGEVKGPALGSSQAGPVANPVHVSTPKQPSKLVVFNVNGKLMTAQGVPVNLTQGLVKVGNQVIGAQASQRCQQTALEREHSDGSTVIKMAGGNQQVSALSSDTAASSSSISPVVGGMHLLVTAASHGSEQAGQGSGEMASGLQVLANAANLSANTKGE</sequence>
<evidence type="ECO:0000256" key="1">
    <source>
        <dbReference type="ARBA" id="ARBA00023117"/>
    </source>
</evidence>
<dbReference type="PRINTS" id="PR00503">
    <property type="entry name" value="BROMODOMAIN"/>
</dbReference>
<dbReference type="Gene3D" id="1.20.920.10">
    <property type="entry name" value="Bromodomain-like"/>
    <property type="match status" value="1"/>
</dbReference>
<evidence type="ECO:0000313" key="7">
    <source>
        <dbReference type="Proteomes" id="UP001208570"/>
    </source>
</evidence>
<gene>
    <name evidence="6" type="ORF">LSH36_20g10007</name>
</gene>
<dbReference type="PANTHER" id="PTHR31095:SF3">
    <property type="entry name" value="RIKEN CDNA 9930021J03 GENE"/>
    <property type="match status" value="1"/>
</dbReference>
<feature type="compositionally biased region" description="Basic and acidic residues" evidence="4">
    <location>
        <begin position="727"/>
        <end position="742"/>
    </location>
</feature>
<feature type="compositionally biased region" description="Basic and acidic residues" evidence="4">
    <location>
        <begin position="758"/>
        <end position="772"/>
    </location>
</feature>
<feature type="compositionally biased region" description="Acidic residues" evidence="4">
    <location>
        <begin position="1474"/>
        <end position="1483"/>
    </location>
</feature>
<feature type="compositionally biased region" description="Polar residues" evidence="4">
    <location>
        <begin position="910"/>
        <end position="919"/>
    </location>
</feature>
<evidence type="ECO:0000256" key="2">
    <source>
        <dbReference type="PROSITE-ProRule" id="PRU00035"/>
    </source>
</evidence>
<feature type="compositionally biased region" description="Basic residues" evidence="4">
    <location>
        <begin position="888"/>
        <end position="906"/>
    </location>
</feature>
<keyword evidence="1 2" id="KW-0103">Bromodomain</keyword>
<dbReference type="Proteomes" id="UP001208570">
    <property type="component" value="Unassembled WGS sequence"/>
</dbReference>
<reference evidence="6" key="1">
    <citation type="journal article" date="2023" name="Mol. Biol. Evol.">
        <title>Third-Generation Sequencing Reveals the Adaptive Role of the Epigenome in Three Deep-Sea Polychaetes.</title>
        <authorList>
            <person name="Perez M."/>
            <person name="Aroh O."/>
            <person name="Sun Y."/>
            <person name="Lan Y."/>
            <person name="Juniper S.K."/>
            <person name="Young C.R."/>
            <person name="Angers B."/>
            <person name="Qian P.Y."/>
        </authorList>
    </citation>
    <scope>NUCLEOTIDE SEQUENCE</scope>
    <source>
        <strain evidence="6">P08H-3</strain>
    </source>
</reference>
<keyword evidence="7" id="KW-1185">Reference proteome</keyword>
<dbReference type="Pfam" id="PF23450">
    <property type="entry name" value="KIAA2026_hel"/>
    <property type="match status" value="1"/>
</dbReference>
<feature type="region of interest" description="Disordered" evidence="4">
    <location>
        <begin position="1275"/>
        <end position="1301"/>
    </location>
</feature>
<comment type="caution">
    <text evidence="6">The sequence shown here is derived from an EMBL/GenBank/DDBJ whole genome shotgun (WGS) entry which is preliminary data.</text>
</comment>
<proteinExistence type="predicted"/>
<feature type="region of interest" description="Disordered" evidence="4">
    <location>
        <begin position="2275"/>
        <end position="2297"/>
    </location>
</feature>
<feature type="region of interest" description="Disordered" evidence="4">
    <location>
        <begin position="870"/>
        <end position="990"/>
    </location>
</feature>
<feature type="region of interest" description="Disordered" evidence="4">
    <location>
        <begin position="295"/>
        <end position="332"/>
    </location>
</feature>
<dbReference type="InterPro" id="IPR018359">
    <property type="entry name" value="Bromodomain_CS"/>
</dbReference>
<feature type="domain" description="Bromo" evidence="5">
    <location>
        <begin position="351"/>
        <end position="423"/>
    </location>
</feature>
<protein>
    <recommendedName>
        <fullName evidence="5">Bromo domain-containing protein</fullName>
    </recommendedName>
</protein>
<evidence type="ECO:0000259" key="5">
    <source>
        <dbReference type="PROSITE" id="PS50014"/>
    </source>
</evidence>
<keyword evidence="3" id="KW-0175">Coiled coil</keyword>
<feature type="coiled-coil region" evidence="3">
    <location>
        <begin position="481"/>
        <end position="520"/>
    </location>
</feature>
<evidence type="ECO:0000256" key="3">
    <source>
        <dbReference type="SAM" id="Coils"/>
    </source>
</evidence>
<feature type="compositionally biased region" description="Polar residues" evidence="4">
    <location>
        <begin position="1530"/>
        <end position="1556"/>
    </location>
</feature>
<dbReference type="InterPro" id="IPR001487">
    <property type="entry name" value="Bromodomain"/>
</dbReference>
<feature type="compositionally biased region" description="Basic residues" evidence="4">
    <location>
        <begin position="938"/>
        <end position="950"/>
    </location>
</feature>
<evidence type="ECO:0000313" key="6">
    <source>
        <dbReference type="EMBL" id="KAK2168139.1"/>
    </source>
</evidence>
<dbReference type="PANTHER" id="PTHR31095">
    <property type="entry name" value="RIKEN CDNA 9930021J03 GENE"/>
    <property type="match status" value="1"/>
</dbReference>
<dbReference type="InterPro" id="IPR036427">
    <property type="entry name" value="Bromodomain-like_sf"/>
</dbReference>
<feature type="compositionally biased region" description="Polar residues" evidence="4">
    <location>
        <begin position="974"/>
        <end position="983"/>
    </location>
</feature>
<name>A0AAD9KAJ7_9ANNE</name>
<feature type="region of interest" description="Disordered" evidence="4">
    <location>
        <begin position="726"/>
        <end position="841"/>
    </location>
</feature>
<feature type="region of interest" description="Disordered" evidence="4">
    <location>
        <begin position="1454"/>
        <end position="1559"/>
    </location>
</feature>
<dbReference type="Pfam" id="PF00439">
    <property type="entry name" value="Bromodomain"/>
    <property type="match status" value="1"/>
</dbReference>
<feature type="compositionally biased region" description="Polar residues" evidence="4">
    <location>
        <begin position="793"/>
        <end position="841"/>
    </location>
</feature>
<accession>A0AAD9KAJ7</accession>
<feature type="compositionally biased region" description="Polar residues" evidence="4">
    <location>
        <begin position="1047"/>
        <end position="1065"/>
    </location>
</feature>
<organism evidence="6 7">
    <name type="scientific">Paralvinella palmiformis</name>
    <dbReference type="NCBI Taxonomy" id="53620"/>
    <lineage>
        <taxon>Eukaryota</taxon>
        <taxon>Metazoa</taxon>
        <taxon>Spiralia</taxon>
        <taxon>Lophotrochozoa</taxon>
        <taxon>Annelida</taxon>
        <taxon>Polychaeta</taxon>
        <taxon>Sedentaria</taxon>
        <taxon>Canalipalpata</taxon>
        <taxon>Terebellida</taxon>
        <taxon>Terebelliformia</taxon>
        <taxon>Alvinellidae</taxon>
        <taxon>Paralvinella</taxon>
    </lineage>
</organism>
<dbReference type="InterPro" id="IPR056522">
    <property type="entry name" value="KIAA2026_hel"/>
</dbReference>
<dbReference type="SUPFAM" id="SSF47370">
    <property type="entry name" value="Bromodomain"/>
    <property type="match status" value="1"/>
</dbReference>
<dbReference type="SMART" id="SM00297">
    <property type="entry name" value="BROMO"/>
    <property type="match status" value="1"/>
</dbReference>
<feature type="compositionally biased region" description="Polar residues" evidence="4">
    <location>
        <begin position="296"/>
        <end position="323"/>
    </location>
</feature>
<dbReference type="PROSITE" id="PS50014">
    <property type="entry name" value="BROMODOMAIN_2"/>
    <property type="match status" value="1"/>
</dbReference>
<dbReference type="EMBL" id="JAODUP010000020">
    <property type="protein sequence ID" value="KAK2168139.1"/>
    <property type="molecule type" value="Genomic_DNA"/>
</dbReference>
<feature type="compositionally biased region" description="Basic and acidic residues" evidence="4">
    <location>
        <begin position="1484"/>
        <end position="1495"/>
    </location>
</feature>
<feature type="region of interest" description="Disordered" evidence="4">
    <location>
        <begin position="1047"/>
        <end position="1070"/>
    </location>
</feature>
<dbReference type="PROSITE" id="PS00633">
    <property type="entry name" value="BROMODOMAIN_1"/>
    <property type="match status" value="1"/>
</dbReference>
<dbReference type="InterPro" id="IPR040214">
    <property type="entry name" value="BRD10"/>
</dbReference>
<feature type="compositionally biased region" description="Polar residues" evidence="4">
    <location>
        <begin position="1281"/>
        <end position="1291"/>
    </location>
</feature>
<feature type="compositionally biased region" description="Polar residues" evidence="4">
    <location>
        <begin position="870"/>
        <end position="887"/>
    </location>
</feature>
<evidence type="ECO:0000256" key="4">
    <source>
        <dbReference type="SAM" id="MobiDB-lite"/>
    </source>
</evidence>
<feature type="compositionally biased region" description="Low complexity" evidence="4">
    <location>
        <begin position="2278"/>
        <end position="2289"/>
    </location>
</feature>